<sequence length="332" mass="38468">MPNLAQVANGGQGRRQPTWVDPECEIFTKREHEGAESGFNWKYCKKNPGHEKFISAQDFKDNYLPRLQSREKREVFRSLILDATVRLRVHCTSLDRPDDDQMAAHRGTCRMRVGTGFICYVYRPEYNKPCICRECNGKVARKQWRFGVKTAQHVVYNTEEAKETKIDLFCDDESCEKDGRMKSVWGVEVECSFSNMDFCDIWCVTCDEDLGERISSAWPYRSDIKLNCQDVSDLGLLPSCDEDCDPALIVSHPHGQPKKITVGELRYRDKENLRLEYDTPTCPGSSGAPVFWLYRDSFFFSPVHSGSFIKTSETKEEKLNYCNDIFFYKPKW</sequence>
<accession>A0AAV4FAT8</accession>
<protein>
    <submittedName>
        <fullName evidence="1">Uncharacterized protein</fullName>
    </submittedName>
</protein>
<proteinExistence type="predicted"/>
<dbReference type="Proteomes" id="UP000762676">
    <property type="component" value="Unassembled WGS sequence"/>
</dbReference>
<evidence type="ECO:0000313" key="2">
    <source>
        <dbReference type="Proteomes" id="UP000762676"/>
    </source>
</evidence>
<evidence type="ECO:0000313" key="1">
    <source>
        <dbReference type="EMBL" id="GFR69986.1"/>
    </source>
</evidence>
<gene>
    <name evidence="1" type="ORF">ElyMa_005643700</name>
</gene>
<dbReference type="InterPro" id="IPR009003">
    <property type="entry name" value="Peptidase_S1_PA"/>
</dbReference>
<keyword evidence="2" id="KW-1185">Reference proteome</keyword>
<dbReference type="SUPFAM" id="SSF50494">
    <property type="entry name" value="Trypsin-like serine proteases"/>
    <property type="match status" value="1"/>
</dbReference>
<name>A0AAV4FAT8_9GAST</name>
<dbReference type="AlphaFoldDB" id="A0AAV4FAT8"/>
<dbReference type="EMBL" id="BMAT01011288">
    <property type="protein sequence ID" value="GFR69986.1"/>
    <property type="molecule type" value="Genomic_DNA"/>
</dbReference>
<reference evidence="1 2" key="1">
    <citation type="journal article" date="2021" name="Elife">
        <title>Chloroplast acquisition without the gene transfer in kleptoplastic sea slugs, Plakobranchus ocellatus.</title>
        <authorList>
            <person name="Maeda T."/>
            <person name="Takahashi S."/>
            <person name="Yoshida T."/>
            <person name="Shimamura S."/>
            <person name="Takaki Y."/>
            <person name="Nagai Y."/>
            <person name="Toyoda A."/>
            <person name="Suzuki Y."/>
            <person name="Arimoto A."/>
            <person name="Ishii H."/>
            <person name="Satoh N."/>
            <person name="Nishiyama T."/>
            <person name="Hasebe M."/>
            <person name="Maruyama T."/>
            <person name="Minagawa J."/>
            <person name="Obokata J."/>
            <person name="Shigenobu S."/>
        </authorList>
    </citation>
    <scope>NUCLEOTIDE SEQUENCE [LARGE SCALE GENOMIC DNA]</scope>
</reference>
<comment type="caution">
    <text evidence="1">The sequence shown here is derived from an EMBL/GenBank/DDBJ whole genome shotgun (WGS) entry which is preliminary data.</text>
</comment>
<organism evidence="1 2">
    <name type="scientific">Elysia marginata</name>
    <dbReference type="NCBI Taxonomy" id="1093978"/>
    <lineage>
        <taxon>Eukaryota</taxon>
        <taxon>Metazoa</taxon>
        <taxon>Spiralia</taxon>
        <taxon>Lophotrochozoa</taxon>
        <taxon>Mollusca</taxon>
        <taxon>Gastropoda</taxon>
        <taxon>Heterobranchia</taxon>
        <taxon>Euthyneura</taxon>
        <taxon>Panpulmonata</taxon>
        <taxon>Sacoglossa</taxon>
        <taxon>Placobranchoidea</taxon>
        <taxon>Plakobranchidae</taxon>
        <taxon>Elysia</taxon>
    </lineage>
</organism>